<dbReference type="FunFam" id="3.40.50.2300:FF:000001">
    <property type="entry name" value="DNA-binding response regulator PhoB"/>
    <property type="match status" value="1"/>
</dbReference>
<evidence type="ECO:0000256" key="4">
    <source>
        <dbReference type="ARBA" id="ARBA00023125"/>
    </source>
</evidence>
<dbReference type="InterPro" id="IPR001867">
    <property type="entry name" value="OmpR/PhoB-type_DNA-bd"/>
</dbReference>
<keyword evidence="11" id="KW-1185">Reference proteome</keyword>
<reference evidence="10" key="2">
    <citation type="submission" date="2020-09" db="EMBL/GenBank/DDBJ databases">
        <authorList>
            <person name="Sun Q."/>
            <person name="Zhou Y."/>
        </authorList>
    </citation>
    <scope>NUCLEOTIDE SEQUENCE</scope>
    <source>
        <strain evidence="10">CGMCC 1.15425</strain>
    </source>
</reference>
<comment type="caution">
    <text evidence="10">The sequence shown here is derived from an EMBL/GenBank/DDBJ whole genome shotgun (WGS) entry which is preliminary data.</text>
</comment>
<evidence type="ECO:0000256" key="7">
    <source>
        <dbReference type="PROSITE-ProRule" id="PRU01091"/>
    </source>
</evidence>
<dbReference type="InterPro" id="IPR039420">
    <property type="entry name" value="WalR-like"/>
</dbReference>
<dbReference type="OrthoDB" id="9802426at2"/>
<feature type="domain" description="OmpR/PhoB-type" evidence="9">
    <location>
        <begin position="136"/>
        <end position="235"/>
    </location>
</feature>
<evidence type="ECO:0000256" key="6">
    <source>
        <dbReference type="PROSITE-ProRule" id="PRU00169"/>
    </source>
</evidence>
<dbReference type="RefSeq" id="WP_068810240.1">
    <property type="nucleotide sequence ID" value="NZ_BMIY01000012.1"/>
</dbReference>
<dbReference type="AlphaFoldDB" id="A0A916VK12"/>
<evidence type="ECO:0000313" key="10">
    <source>
        <dbReference type="EMBL" id="GFZ81663.1"/>
    </source>
</evidence>
<dbReference type="SUPFAM" id="SSF52172">
    <property type="entry name" value="CheY-like"/>
    <property type="match status" value="1"/>
</dbReference>
<dbReference type="GO" id="GO:0006355">
    <property type="term" value="P:regulation of DNA-templated transcription"/>
    <property type="evidence" value="ECO:0007669"/>
    <property type="project" value="InterPro"/>
</dbReference>
<dbReference type="PANTHER" id="PTHR48111">
    <property type="entry name" value="REGULATOR OF RPOS"/>
    <property type="match status" value="1"/>
</dbReference>
<dbReference type="Gene3D" id="1.10.10.10">
    <property type="entry name" value="Winged helix-like DNA-binding domain superfamily/Winged helix DNA-binding domain"/>
    <property type="match status" value="1"/>
</dbReference>
<keyword evidence="5" id="KW-0804">Transcription</keyword>
<organism evidence="10 11">
    <name type="scientific">Pseudohongiella nitratireducens</name>
    <dbReference type="NCBI Taxonomy" id="1768907"/>
    <lineage>
        <taxon>Bacteria</taxon>
        <taxon>Pseudomonadati</taxon>
        <taxon>Pseudomonadota</taxon>
        <taxon>Gammaproteobacteria</taxon>
        <taxon>Pseudomonadales</taxon>
        <taxon>Pseudohongiellaceae</taxon>
        <taxon>Pseudohongiella</taxon>
    </lineage>
</organism>
<evidence type="ECO:0000256" key="1">
    <source>
        <dbReference type="ARBA" id="ARBA00022553"/>
    </source>
</evidence>
<name>A0A916VK12_9GAMM</name>
<evidence type="ECO:0000256" key="5">
    <source>
        <dbReference type="ARBA" id="ARBA00023163"/>
    </source>
</evidence>
<dbReference type="PROSITE" id="PS51755">
    <property type="entry name" value="OMPR_PHOB"/>
    <property type="match status" value="1"/>
</dbReference>
<dbReference type="EMBL" id="BMIY01000012">
    <property type="protein sequence ID" value="GFZ81663.1"/>
    <property type="molecule type" value="Genomic_DNA"/>
</dbReference>
<dbReference type="Pfam" id="PF00486">
    <property type="entry name" value="Trans_reg_C"/>
    <property type="match status" value="1"/>
</dbReference>
<dbReference type="SMART" id="SM00448">
    <property type="entry name" value="REC"/>
    <property type="match status" value="1"/>
</dbReference>
<dbReference type="SUPFAM" id="SSF46894">
    <property type="entry name" value="C-terminal effector domain of the bipartite response regulators"/>
    <property type="match status" value="1"/>
</dbReference>
<evidence type="ECO:0000256" key="3">
    <source>
        <dbReference type="ARBA" id="ARBA00023015"/>
    </source>
</evidence>
<dbReference type="InterPro" id="IPR011006">
    <property type="entry name" value="CheY-like_superfamily"/>
</dbReference>
<evidence type="ECO:0000259" key="9">
    <source>
        <dbReference type="PROSITE" id="PS51755"/>
    </source>
</evidence>
<dbReference type="InterPro" id="IPR036388">
    <property type="entry name" value="WH-like_DNA-bd_sf"/>
</dbReference>
<keyword evidence="1 6" id="KW-0597">Phosphoprotein</keyword>
<evidence type="ECO:0000256" key="2">
    <source>
        <dbReference type="ARBA" id="ARBA00023012"/>
    </source>
</evidence>
<protein>
    <submittedName>
        <fullName evidence="10">DNA-binding response regulator</fullName>
    </submittedName>
</protein>
<dbReference type="PANTHER" id="PTHR48111:SF59">
    <property type="entry name" value="TRANSCRIPTIONAL REGULATORY PROTEIN BAER"/>
    <property type="match status" value="1"/>
</dbReference>
<reference evidence="10" key="1">
    <citation type="journal article" date="2014" name="Int. J. Syst. Evol. Microbiol.">
        <title>Complete genome sequence of Corynebacterium casei LMG S-19264T (=DSM 44701T), isolated from a smear-ripened cheese.</title>
        <authorList>
            <consortium name="US DOE Joint Genome Institute (JGI-PGF)"/>
            <person name="Walter F."/>
            <person name="Albersmeier A."/>
            <person name="Kalinowski J."/>
            <person name="Ruckert C."/>
        </authorList>
    </citation>
    <scope>NUCLEOTIDE SEQUENCE</scope>
    <source>
        <strain evidence="10">CGMCC 1.15425</strain>
    </source>
</reference>
<keyword evidence="2" id="KW-0902">Two-component regulatory system</keyword>
<dbReference type="GO" id="GO:0000976">
    <property type="term" value="F:transcription cis-regulatory region binding"/>
    <property type="evidence" value="ECO:0007669"/>
    <property type="project" value="TreeGrafter"/>
</dbReference>
<dbReference type="SMART" id="SM00862">
    <property type="entry name" value="Trans_reg_C"/>
    <property type="match status" value="1"/>
</dbReference>
<sequence>MSVSEHKARVLVVEDEPRLNQLAVDYLSSAGYFVDSLKTGDEAVEQIRRDSPDLVVLDLMLPGKDGLDICREVRQFSDVAIIMVTARVEEIDRLLGLELGADDYLCKPFSPRELVSRAKAILRRVKRHSEETDTGSTQASSDALQIDENRYSVSLMGRELALTPVEMRLLKTLADQPGRVFSRDQLLDHAYIDNRVVTDRAVDSHIRNLRRKLEQAYPDQTLIRSVYGVGYKYEPK</sequence>
<dbReference type="InterPro" id="IPR001789">
    <property type="entry name" value="Sig_transdc_resp-reg_receiver"/>
</dbReference>
<evidence type="ECO:0000313" key="11">
    <source>
        <dbReference type="Proteomes" id="UP000627715"/>
    </source>
</evidence>
<dbReference type="Gene3D" id="3.40.50.2300">
    <property type="match status" value="1"/>
</dbReference>
<dbReference type="GO" id="GO:0000156">
    <property type="term" value="F:phosphorelay response regulator activity"/>
    <property type="evidence" value="ECO:0007669"/>
    <property type="project" value="TreeGrafter"/>
</dbReference>
<dbReference type="PROSITE" id="PS50110">
    <property type="entry name" value="RESPONSE_REGULATORY"/>
    <property type="match status" value="1"/>
</dbReference>
<dbReference type="GO" id="GO:0005829">
    <property type="term" value="C:cytosol"/>
    <property type="evidence" value="ECO:0007669"/>
    <property type="project" value="TreeGrafter"/>
</dbReference>
<dbReference type="InterPro" id="IPR016032">
    <property type="entry name" value="Sig_transdc_resp-reg_C-effctor"/>
</dbReference>
<feature type="modified residue" description="4-aspartylphosphate" evidence="6">
    <location>
        <position position="58"/>
    </location>
</feature>
<gene>
    <name evidence="10" type="ORF">GCM10011403_26280</name>
</gene>
<keyword evidence="4 7" id="KW-0238">DNA-binding</keyword>
<dbReference type="GO" id="GO:0032993">
    <property type="term" value="C:protein-DNA complex"/>
    <property type="evidence" value="ECO:0007669"/>
    <property type="project" value="TreeGrafter"/>
</dbReference>
<dbReference type="Gene3D" id="6.10.250.690">
    <property type="match status" value="1"/>
</dbReference>
<keyword evidence="3" id="KW-0805">Transcription regulation</keyword>
<accession>A0A916VK12</accession>
<feature type="DNA-binding region" description="OmpR/PhoB-type" evidence="7">
    <location>
        <begin position="136"/>
        <end position="235"/>
    </location>
</feature>
<proteinExistence type="predicted"/>
<dbReference type="Pfam" id="PF00072">
    <property type="entry name" value="Response_reg"/>
    <property type="match status" value="1"/>
</dbReference>
<dbReference type="CDD" id="cd00383">
    <property type="entry name" value="trans_reg_C"/>
    <property type="match status" value="1"/>
</dbReference>
<evidence type="ECO:0000259" key="8">
    <source>
        <dbReference type="PROSITE" id="PS50110"/>
    </source>
</evidence>
<feature type="domain" description="Response regulatory" evidence="8">
    <location>
        <begin position="9"/>
        <end position="122"/>
    </location>
</feature>
<dbReference type="Proteomes" id="UP000627715">
    <property type="component" value="Unassembled WGS sequence"/>
</dbReference>